<name>A0A1I2G4X6_9BACT</name>
<dbReference type="EMBL" id="FONW01000002">
    <property type="protein sequence ID" value="SFF12695.1"/>
    <property type="molecule type" value="Genomic_DNA"/>
</dbReference>
<keyword evidence="1" id="KW-0812">Transmembrane</keyword>
<dbReference type="PIRSF" id="PIRSF018266">
    <property type="entry name" value="FecR"/>
    <property type="match status" value="1"/>
</dbReference>
<organism evidence="4 5">
    <name type="scientific">Sunxiuqinia elliptica</name>
    <dbReference type="NCBI Taxonomy" id="655355"/>
    <lineage>
        <taxon>Bacteria</taxon>
        <taxon>Pseudomonadati</taxon>
        <taxon>Bacteroidota</taxon>
        <taxon>Bacteroidia</taxon>
        <taxon>Marinilabiliales</taxon>
        <taxon>Prolixibacteraceae</taxon>
        <taxon>Sunxiuqinia</taxon>
    </lineage>
</organism>
<dbReference type="AlphaFoldDB" id="A0A1I2G4X6"/>
<sequence length="343" mass="39821">MSDQQKSLEELIAGYFDDTLSPKEKAYVEKWSKSNQSIFNEYQKTWDFFLLKEQMKRFDANVALSRFNQSCFSNNKRRVNINFIRRIAAILVIPILLGSLYFSFLYFQNKQTASVQPWQTITTPLGTRTSLTLEDGTKVWLNSGSKLSFPSHFSANIREVKPYGEVYFDVAPKQTKPFIVNCGKINVKVLGTKFNVLYSPTDRLTKIALAHGKIELFTGDKDSPFPLLQLKSGELATYNQEANNLVIKTDNIEKHIGWINGRLFFEDDPMPVVVDKLERYFNIKLEYKESDWDDFLLNANFKEESLIQIMELMKVSVPLKYDILPREIQTDGSYKKMQIKIYK</sequence>
<evidence type="ECO:0000259" key="3">
    <source>
        <dbReference type="Pfam" id="PF16344"/>
    </source>
</evidence>
<gene>
    <name evidence="4" type="ORF">SAMN05216283_102751</name>
</gene>
<dbReference type="Pfam" id="PF16344">
    <property type="entry name" value="FecR_C"/>
    <property type="match status" value="1"/>
</dbReference>
<dbReference type="InterPro" id="IPR032508">
    <property type="entry name" value="FecR_C"/>
</dbReference>
<accession>A0A1I2G4X6</accession>
<dbReference type="PANTHER" id="PTHR30273">
    <property type="entry name" value="PERIPLASMIC SIGNAL SENSOR AND SIGMA FACTOR ACTIVATOR FECR-RELATED"/>
    <property type="match status" value="1"/>
</dbReference>
<keyword evidence="5" id="KW-1185">Reference proteome</keyword>
<dbReference type="STRING" id="655355.SAMN05216283_102751"/>
<dbReference type="InterPro" id="IPR012373">
    <property type="entry name" value="Ferrdict_sens_TM"/>
</dbReference>
<feature type="domain" description="Protein FecR C-terminal" evidence="3">
    <location>
        <begin position="262"/>
        <end position="328"/>
    </location>
</feature>
<dbReference type="Gene3D" id="3.55.50.30">
    <property type="match status" value="1"/>
</dbReference>
<evidence type="ECO:0000259" key="2">
    <source>
        <dbReference type="Pfam" id="PF04773"/>
    </source>
</evidence>
<evidence type="ECO:0000313" key="4">
    <source>
        <dbReference type="EMBL" id="SFF12695.1"/>
    </source>
</evidence>
<reference evidence="4 5" key="1">
    <citation type="submission" date="2016-10" db="EMBL/GenBank/DDBJ databases">
        <authorList>
            <person name="de Groot N.N."/>
        </authorList>
    </citation>
    <scope>NUCLEOTIDE SEQUENCE [LARGE SCALE GENOMIC DNA]</scope>
    <source>
        <strain evidence="4 5">CGMCC 1.9156</strain>
    </source>
</reference>
<proteinExistence type="predicted"/>
<dbReference type="Pfam" id="PF04773">
    <property type="entry name" value="FecR"/>
    <property type="match status" value="1"/>
</dbReference>
<keyword evidence="1" id="KW-0472">Membrane</keyword>
<dbReference type="InterPro" id="IPR006860">
    <property type="entry name" value="FecR"/>
</dbReference>
<dbReference type="PANTHER" id="PTHR30273:SF2">
    <property type="entry name" value="PROTEIN FECR"/>
    <property type="match status" value="1"/>
</dbReference>
<feature type="domain" description="FecR protein" evidence="2">
    <location>
        <begin position="120"/>
        <end position="214"/>
    </location>
</feature>
<dbReference type="Proteomes" id="UP000198964">
    <property type="component" value="Unassembled WGS sequence"/>
</dbReference>
<evidence type="ECO:0000313" key="5">
    <source>
        <dbReference type="Proteomes" id="UP000198964"/>
    </source>
</evidence>
<dbReference type="GO" id="GO:0016989">
    <property type="term" value="F:sigma factor antagonist activity"/>
    <property type="evidence" value="ECO:0007669"/>
    <property type="project" value="TreeGrafter"/>
</dbReference>
<feature type="transmembrane region" description="Helical" evidence="1">
    <location>
        <begin position="87"/>
        <end position="107"/>
    </location>
</feature>
<evidence type="ECO:0000256" key="1">
    <source>
        <dbReference type="SAM" id="Phobius"/>
    </source>
</evidence>
<protein>
    <submittedName>
        <fullName evidence="4">FecR family protein</fullName>
    </submittedName>
</protein>
<keyword evidence="1" id="KW-1133">Transmembrane helix</keyword>
<dbReference type="RefSeq" id="WP_093919376.1">
    <property type="nucleotide sequence ID" value="NZ_FONW01000002.1"/>
</dbReference>
<dbReference type="Gene3D" id="2.60.120.1440">
    <property type="match status" value="1"/>
</dbReference>